<organism evidence="2 3">
    <name type="scientific">Sphingomonas caseinilyticus</name>
    <dbReference type="NCBI Taxonomy" id="2908205"/>
    <lineage>
        <taxon>Bacteria</taxon>
        <taxon>Pseudomonadati</taxon>
        <taxon>Pseudomonadota</taxon>
        <taxon>Alphaproteobacteria</taxon>
        <taxon>Sphingomonadales</taxon>
        <taxon>Sphingomonadaceae</taxon>
        <taxon>Sphingomonas</taxon>
    </lineage>
</organism>
<gene>
    <name evidence="2" type="ORF">LZ496_00980</name>
</gene>
<dbReference type="RefSeq" id="WP_249902741.1">
    <property type="nucleotide sequence ID" value="NZ_JAMGBA010000001.1"/>
</dbReference>
<dbReference type="GO" id="GO:0016757">
    <property type="term" value="F:glycosyltransferase activity"/>
    <property type="evidence" value="ECO:0007669"/>
    <property type="project" value="UniProtKB-KW"/>
</dbReference>
<keyword evidence="3" id="KW-1185">Reference proteome</keyword>
<dbReference type="Gene3D" id="3.40.50.2000">
    <property type="entry name" value="Glycogen Phosphorylase B"/>
    <property type="match status" value="2"/>
</dbReference>
<dbReference type="PANTHER" id="PTHR12526">
    <property type="entry name" value="GLYCOSYLTRANSFERASE"/>
    <property type="match status" value="1"/>
</dbReference>
<evidence type="ECO:0000313" key="2">
    <source>
        <dbReference type="EMBL" id="MCL6697366.1"/>
    </source>
</evidence>
<dbReference type="EMBL" id="JAMGBA010000001">
    <property type="protein sequence ID" value="MCL6697366.1"/>
    <property type="molecule type" value="Genomic_DNA"/>
</dbReference>
<dbReference type="Pfam" id="PF13439">
    <property type="entry name" value="Glyco_transf_4"/>
    <property type="match status" value="1"/>
</dbReference>
<accession>A0ABT0RR89</accession>
<comment type="caution">
    <text evidence="2">The sequence shown here is derived from an EMBL/GenBank/DDBJ whole genome shotgun (WGS) entry which is preliminary data.</text>
</comment>
<dbReference type="SUPFAM" id="SSF53756">
    <property type="entry name" value="UDP-Glycosyltransferase/glycogen phosphorylase"/>
    <property type="match status" value="1"/>
</dbReference>
<sequence length="454" mass="49894">MTETLAIAAGDGTDIGVAPPRRRLAGTDLVAHWRSAKSQAKPMKILYITYDGLTDFIGQSQVLPYLLGSAAAGARFTVVSFEKPDRQAIIGAEVERTCRDAGIDWRPKRFRSSPPYLAKFIDQLAMQRAASAAIGETRFDLLHCRSYPAAMAGLAIKRRHGTPLLFDMRGFWPDQRREGGRWSRRSPIGNWLYRRWKGHEARLVKQADHIIVLTHAAKREVESCAAYRGAPISVIPCCADFDIFEVADRSAALETRLRLGIGPEDPVLGYLGSIGTVYMIGRHLQLFEAIKRRDPRAKALFIGRNQAAEILSLAADMGVSLDEKDVIVVAGERSELPKWLGAVDVGTCFIIPRPSSKGVSPTKLAEYLASGIPVIANTCVGDVEEIVTKLDAGHLLSDFGAEDVGAAVDAFFKLRTVDRQALRRRAQPFDLDVAADAYQAIYRDLHTAVDVGLR</sequence>
<name>A0ABT0RR89_9SPHN</name>
<feature type="domain" description="Glycosyltransferase subfamily 4-like N-terminal" evidence="1">
    <location>
        <begin position="70"/>
        <end position="241"/>
    </location>
</feature>
<keyword evidence="2" id="KW-0328">Glycosyltransferase</keyword>
<dbReference type="Proteomes" id="UP001203410">
    <property type="component" value="Unassembled WGS sequence"/>
</dbReference>
<keyword evidence="2" id="KW-0808">Transferase</keyword>
<evidence type="ECO:0000313" key="3">
    <source>
        <dbReference type="Proteomes" id="UP001203410"/>
    </source>
</evidence>
<evidence type="ECO:0000259" key="1">
    <source>
        <dbReference type="Pfam" id="PF13439"/>
    </source>
</evidence>
<dbReference type="Pfam" id="PF13692">
    <property type="entry name" value="Glyco_trans_1_4"/>
    <property type="match status" value="1"/>
</dbReference>
<dbReference type="EC" id="2.4.-.-" evidence="2"/>
<dbReference type="PANTHER" id="PTHR12526:SF636">
    <property type="entry name" value="BLL3647 PROTEIN"/>
    <property type="match status" value="1"/>
</dbReference>
<reference evidence="2 3" key="1">
    <citation type="submission" date="2022-05" db="EMBL/GenBank/DDBJ databases">
        <authorList>
            <person name="Jo J.-H."/>
            <person name="Im W.-T."/>
        </authorList>
    </citation>
    <scope>NUCLEOTIDE SEQUENCE [LARGE SCALE GENOMIC DNA]</scope>
    <source>
        <strain evidence="2 3">NSE70-1</strain>
    </source>
</reference>
<proteinExistence type="predicted"/>
<protein>
    <submittedName>
        <fullName evidence="2">Glycosyltransferase</fullName>
        <ecNumber evidence="2">2.4.-.-</ecNumber>
    </submittedName>
</protein>
<dbReference type="InterPro" id="IPR028098">
    <property type="entry name" value="Glyco_trans_4-like_N"/>
</dbReference>